<reference evidence="1 2" key="1">
    <citation type="journal article" date="2012" name="BMC Genomics">
        <title>Genome analysis of a simultaneously predatory and prey-independent, novel Bdellovibrio bacteriovorus from the River Tiber, supports in silico predictions of both ancient and recent lateral gene transfer from diverse bacteria.</title>
        <authorList>
            <person name="Hobley L."/>
            <person name="Lerner T.R."/>
            <person name="Williams L.E."/>
            <person name="Lambert C."/>
            <person name="Till R."/>
            <person name="Milner D.S."/>
            <person name="Basford S.M."/>
            <person name="Capeness M.J."/>
            <person name="Fenton A.K."/>
            <person name="Atterbury R.J."/>
            <person name="Harris M.A."/>
            <person name="Sockett R.E."/>
        </authorList>
    </citation>
    <scope>NUCLEOTIDE SEQUENCE [LARGE SCALE GENOMIC DNA]</scope>
    <source>
        <strain evidence="1 2">Tiberius</strain>
    </source>
</reference>
<name>K7ZH04_BDEBC</name>
<evidence type="ECO:0000313" key="1">
    <source>
        <dbReference type="EMBL" id="AFY02972.1"/>
    </source>
</evidence>
<organism evidence="1 2">
    <name type="scientific">Bdellovibrio bacteriovorus str. Tiberius</name>
    <dbReference type="NCBI Taxonomy" id="1069642"/>
    <lineage>
        <taxon>Bacteria</taxon>
        <taxon>Pseudomonadati</taxon>
        <taxon>Bdellovibrionota</taxon>
        <taxon>Bdellovibrionia</taxon>
        <taxon>Bdellovibrionales</taxon>
        <taxon>Pseudobdellovibrionaceae</taxon>
        <taxon>Bdellovibrio</taxon>
    </lineage>
</organism>
<evidence type="ECO:0000313" key="2">
    <source>
        <dbReference type="Proteomes" id="UP000010074"/>
    </source>
</evidence>
<dbReference type="KEGG" id="bbat:Bdt_3297"/>
<protein>
    <submittedName>
        <fullName evidence="1">Uncharacterized protein</fullName>
    </submittedName>
</protein>
<dbReference type="HOGENOM" id="CLU_3285538_0_0_7"/>
<proteinExistence type="predicted"/>
<dbReference type="Proteomes" id="UP000010074">
    <property type="component" value="Chromosome"/>
</dbReference>
<gene>
    <name evidence="1" type="ORF">Bdt_3297</name>
</gene>
<dbReference type="STRING" id="1069642.Bdt_3297"/>
<dbReference type="EMBL" id="CP002930">
    <property type="protein sequence ID" value="AFY02972.1"/>
    <property type="molecule type" value="Genomic_DNA"/>
</dbReference>
<accession>K7ZH04</accession>
<dbReference type="AlphaFoldDB" id="K7ZH04"/>
<sequence>MCLPEMSFGLIPVTKLEWQEHFLSLWVETFMQPFEGGTLS</sequence>
<dbReference type="PATRIC" id="fig|1069642.3.peg.3263"/>